<dbReference type="EMBL" id="MU006581">
    <property type="protein sequence ID" value="KAF2745711.1"/>
    <property type="molecule type" value="Genomic_DNA"/>
</dbReference>
<proteinExistence type="predicted"/>
<evidence type="ECO:0000256" key="2">
    <source>
        <dbReference type="SAM" id="SignalP"/>
    </source>
</evidence>
<evidence type="ECO:0008006" key="5">
    <source>
        <dbReference type="Google" id="ProtNLM"/>
    </source>
</evidence>
<feature type="chain" id="PRO_5025361568" description="Extracellular membrane protein CFEM domain-containing protein" evidence="2">
    <location>
        <begin position="21"/>
        <end position="153"/>
    </location>
</feature>
<accession>A0A6A6V8T6</accession>
<keyword evidence="4" id="KW-1185">Reference proteome</keyword>
<feature type="region of interest" description="Disordered" evidence="1">
    <location>
        <begin position="84"/>
        <end position="127"/>
    </location>
</feature>
<feature type="signal peptide" evidence="2">
    <location>
        <begin position="1"/>
        <end position="20"/>
    </location>
</feature>
<gene>
    <name evidence="3" type="ORF">M011DRAFT_469376</name>
</gene>
<feature type="compositionally biased region" description="Low complexity" evidence="1">
    <location>
        <begin position="84"/>
        <end position="107"/>
    </location>
</feature>
<dbReference type="OrthoDB" id="4776947at2759"/>
<dbReference type="Proteomes" id="UP000799440">
    <property type="component" value="Unassembled WGS sequence"/>
</dbReference>
<keyword evidence="2" id="KW-0732">Signal</keyword>
<organism evidence="3 4">
    <name type="scientific">Sporormia fimetaria CBS 119925</name>
    <dbReference type="NCBI Taxonomy" id="1340428"/>
    <lineage>
        <taxon>Eukaryota</taxon>
        <taxon>Fungi</taxon>
        <taxon>Dikarya</taxon>
        <taxon>Ascomycota</taxon>
        <taxon>Pezizomycotina</taxon>
        <taxon>Dothideomycetes</taxon>
        <taxon>Pleosporomycetidae</taxon>
        <taxon>Pleosporales</taxon>
        <taxon>Sporormiaceae</taxon>
        <taxon>Sporormia</taxon>
    </lineage>
</organism>
<protein>
    <recommendedName>
        <fullName evidence="5">Extracellular membrane protein CFEM domain-containing protein</fullName>
    </recommendedName>
</protein>
<evidence type="ECO:0000256" key="1">
    <source>
        <dbReference type="SAM" id="MobiDB-lite"/>
    </source>
</evidence>
<name>A0A6A6V8T6_9PLEO</name>
<sequence length="153" mass="14925">MHARSILLALFGAAASLVAAQTPPGCLLGAVNTFDDPADIEAVCKDKNAPNVIAEFCGEAELSDALKAFEASCESEGVDVVTSVSPSATASGFSTRTSGSVSPTGSSGADGESGSPAGNDATPTGSVEEATGAAGRIEVGVAMVFGVLVAAVM</sequence>
<evidence type="ECO:0000313" key="3">
    <source>
        <dbReference type="EMBL" id="KAF2745711.1"/>
    </source>
</evidence>
<reference evidence="3" key="1">
    <citation type="journal article" date="2020" name="Stud. Mycol.">
        <title>101 Dothideomycetes genomes: a test case for predicting lifestyles and emergence of pathogens.</title>
        <authorList>
            <person name="Haridas S."/>
            <person name="Albert R."/>
            <person name="Binder M."/>
            <person name="Bloem J."/>
            <person name="Labutti K."/>
            <person name="Salamov A."/>
            <person name="Andreopoulos B."/>
            <person name="Baker S."/>
            <person name="Barry K."/>
            <person name="Bills G."/>
            <person name="Bluhm B."/>
            <person name="Cannon C."/>
            <person name="Castanera R."/>
            <person name="Culley D."/>
            <person name="Daum C."/>
            <person name="Ezra D."/>
            <person name="Gonzalez J."/>
            <person name="Henrissat B."/>
            <person name="Kuo A."/>
            <person name="Liang C."/>
            <person name="Lipzen A."/>
            <person name="Lutzoni F."/>
            <person name="Magnuson J."/>
            <person name="Mondo S."/>
            <person name="Nolan M."/>
            <person name="Ohm R."/>
            <person name="Pangilinan J."/>
            <person name="Park H.-J."/>
            <person name="Ramirez L."/>
            <person name="Alfaro M."/>
            <person name="Sun H."/>
            <person name="Tritt A."/>
            <person name="Yoshinaga Y."/>
            <person name="Zwiers L.-H."/>
            <person name="Turgeon B."/>
            <person name="Goodwin S."/>
            <person name="Spatafora J."/>
            <person name="Crous P."/>
            <person name="Grigoriev I."/>
        </authorList>
    </citation>
    <scope>NUCLEOTIDE SEQUENCE</scope>
    <source>
        <strain evidence="3">CBS 119925</strain>
    </source>
</reference>
<evidence type="ECO:0000313" key="4">
    <source>
        <dbReference type="Proteomes" id="UP000799440"/>
    </source>
</evidence>
<dbReference type="AlphaFoldDB" id="A0A6A6V8T6"/>